<dbReference type="Pfam" id="PF13091">
    <property type="entry name" value="PLDc_2"/>
    <property type="match status" value="1"/>
</dbReference>
<organism evidence="6 7">
    <name type="scientific">Collimonas pratensis</name>
    <dbReference type="NCBI Taxonomy" id="279113"/>
    <lineage>
        <taxon>Bacteria</taxon>
        <taxon>Pseudomonadati</taxon>
        <taxon>Pseudomonadota</taxon>
        <taxon>Betaproteobacteria</taxon>
        <taxon>Burkholderiales</taxon>
        <taxon>Oxalobacteraceae</taxon>
        <taxon>Collimonas</taxon>
    </lineage>
</organism>
<keyword evidence="2" id="KW-0677">Repeat</keyword>
<dbReference type="Gene3D" id="3.30.870.10">
    <property type="entry name" value="Endonuclease Chain A"/>
    <property type="match status" value="2"/>
</dbReference>
<dbReference type="InterPro" id="IPR001736">
    <property type="entry name" value="PLipase_D/transphosphatidylase"/>
</dbReference>
<evidence type="ECO:0000256" key="4">
    <source>
        <dbReference type="ARBA" id="ARBA00023098"/>
    </source>
</evidence>
<proteinExistence type="predicted"/>
<protein>
    <submittedName>
        <fullName evidence="6">Phospholipase D family protein</fullName>
    </submittedName>
</protein>
<keyword evidence="7" id="KW-1185">Reference proteome</keyword>
<dbReference type="PANTHER" id="PTHR18896">
    <property type="entry name" value="PHOSPHOLIPASE D"/>
    <property type="match status" value="1"/>
</dbReference>
<gene>
    <name evidence="6" type="ORF">CPter291_0035</name>
</gene>
<evidence type="ECO:0000256" key="3">
    <source>
        <dbReference type="ARBA" id="ARBA00022801"/>
    </source>
</evidence>
<accession>A0ABN4M331</accession>
<dbReference type="InterPro" id="IPR025202">
    <property type="entry name" value="PLD-like_dom"/>
</dbReference>
<dbReference type="PROSITE" id="PS50035">
    <property type="entry name" value="PLD"/>
    <property type="match status" value="1"/>
</dbReference>
<evidence type="ECO:0000259" key="5">
    <source>
        <dbReference type="PROSITE" id="PS50035"/>
    </source>
</evidence>
<dbReference type="PANTHER" id="PTHR18896:SF76">
    <property type="entry name" value="PHOSPHOLIPASE"/>
    <property type="match status" value="1"/>
</dbReference>
<feature type="domain" description="PLD phosphodiesterase" evidence="5">
    <location>
        <begin position="521"/>
        <end position="548"/>
    </location>
</feature>
<evidence type="ECO:0000256" key="1">
    <source>
        <dbReference type="ARBA" id="ARBA00000798"/>
    </source>
</evidence>
<dbReference type="Proteomes" id="UP000074914">
    <property type="component" value="Chromosome"/>
</dbReference>
<comment type="catalytic activity">
    <reaction evidence="1">
        <text>a 1,2-diacyl-sn-glycero-3-phosphocholine + H2O = a 1,2-diacyl-sn-glycero-3-phosphate + choline + H(+)</text>
        <dbReference type="Rhea" id="RHEA:14445"/>
        <dbReference type="ChEBI" id="CHEBI:15354"/>
        <dbReference type="ChEBI" id="CHEBI:15377"/>
        <dbReference type="ChEBI" id="CHEBI:15378"/>
        <dbReference type="ChEBI" id="CHEBI:57643"/>
        <dbReference type="ChEBI" id="CHEBI:58608"/>
        <dbReference type="EC" id="3.1.4.4"/>
    </reaction>
</comment>
<evidence type="ECO:0000313" key="7">
    <source>
        <dbReference type="Proteomes" id="UP000074914"/>
    </source>
</evidence>
<dbReference type="SUPFAM" id="SSF56024">
    <property type="entry name" value="Phospholipase D/nuclease"/>
    <property type="match status" value="2"/>
</dbReference>
<dbReference type="InterPro" id="IPR015679">
    <property type="entry name" value="PLipase_D_fam"/>
</dbReference>
<evidence type="ECO:0000256" key="2">
    <source>
        <dbReference type="ARBA" id="ARBA00022737"/>
    </source>
</evidence>
<sequence>MPPDINKLLRTGKFHIDELSREANISKQWLLENRNHPEDHPISTHNHLRFYICASEAFPKIVKDILAAKKSVDLIFWGFDPGMEVSDREARDWPRGQLFGDLLTQVASKGITVRMLVWCSGGLLGSSGRKGANNLFGYTDRNANKKDGPNRHRQIYCEDWWDKAMKGRFPNLHVRHRDPPASDVTANMQGDTQGYTTAELSGMKALGSHHQKPILIDYEIPETAVGYVMGLNSTTDFWDTPRHIYDDARRGKACEGTTDDKNPTLSLKPYRDYAIRVHGPTLHCLNRNFVAAWDRAKTDWDPNKSDVGSLAWVRQGIQAKQFTIPHGATRHIAQIVRTQPEERDKTIQEMYWLATSQARNYIYVENQYFQYTAWSEHLKAMRQLYVKGMQAGGAKPPIPDLYVFILTPEPERGQFVPRTYDTVAALGGAHTADGTSTFPGYEKEVQERRSQDVQAGDHWYTKVGKVLDKANPVTIINRNIIDADVEDSAMRHPVTAADLHAMGIKVLVAKLYTQGDGGKCREIYMHSKLLLIDDAFFTLGSANLNLRSMAGDSEINIACKDAHLPKEIRQRVWGNIAGSDLNGDHKSIKQTHEDWTRKMLNNANAIKHGDSLSNFIVTFSDTRGGTGATGVRLAQAPAASTAEVSEA</sequence>
<keyword evidence="4" id="KW-0443">Lipid metabolism</keyword>
<evidence type="ECO:0000313" key="6">
    <source>
        <dbReference type="EMBL" id="AMP12331.1"/>
    </source>
</evidence>
<dbReference type="SMART" id="SM00155">
    <property type="entry name" value="PLDc"/>
    <property type="match status" value="1"/>
</dbReference>
<dbReference type="RefSeq" id="WP_062111248.1">
    <property type="nucleotide sequence ID" value="NZ_CP013236.1"/>
</dbReference>
<keyword evidence="3" id="KW-0378">Hydrolase</keyword>
<name>A0ABN4M331_9BURK</name>
<dbReference type="EMBL" id="CP013236">
    <property type="protein sequence ID" value="AMP12331.1"/>
    <property type="molecule type" value="Genomic_DNA"/>
</dbReference>
<reference evidence="6 7" key="1">
    <citation type="submission" date="2015-11" db="EMBL/GenBank/DDBJ databases">
        <title>Exploring the genomic traits of fungus-feeding bacterial genus Collimonas.</title>
        <authorList>
            <person name="Song C."/>
            <person name="Schmidt R."/>
            <person name="de Jager V."/>
            <person name="Krzyzanowska D."/>
            <person name="Jongedijk E."/>
            <person name="Cankar K."/>
            <person name="Beekwilder J."/>
            <person name="van Veen A."/>
            <person name="de Boer W."/>
            <person name="van Veen J.A."/>
            <person name="Garbeva P."/>
        </authorList>
    </citation>
    <scope>NUCLEOTIDE SEQUENCE [LARGE SCALE GENOMIC DNA]</scope>
    <source>
        <strain evidence="6 7">Ter291</strain>
    </source>
</reference>